<proteinExistence type="predicted"/>
<protein>
    <submittedName>
        <fullName evidence="2">Polysaccharide pyruvyl transferase family protein</fullName>
    </submittedName>
</protein>
<keyword evidence="2" id="KW-0808">Transferase</keyword>
<sequence>MKVGIVTLNGYWNYGNRLQNFALKQILSKKFNHEVVTIKTWQSEETKGGITGGVDFLRKLKNRRIKESFELTKRINNFKEFSKTSLAESNFQVDLRDSENKLNSFDRVIIGSDQVWNTTWLNESKTKFFLLSSVEPKKRVAYAASLGVDFVVEEFKDLFINELNKFRSVSVREQSAQYVLGTMTGRSYPVVLDPTMLLTKGDWEAEINHVDSFGENFVFEYFLGKKTPDVRRKISEVETHFNGVVAFNDFTKIGREYYSQGPLEFVKAISESSVVVTDSFHAAVFALLFNKPLYIVERVDRNSKMSSRMDTLFKNVGADKKTINDFDYNTYQMDAYDLVGSQLNELRKKSMEFLENALKGNE</sequence>
<evidence type="ECO:0000259" key="1">
    <source>
        <dbReference type="Pfam" id="PF04230"/>
    </source>
</evidence>
<dbReference type="EMBL" id="VNHC01000002">
    <property type="protein sequence ID" value="TVV28268.1"/>
    <property type="molecule type" value="Genomic_DNA"/>
</dbReference>
<dbReference type="Proteomes" id="UP000320012">
    <property type="component" value="Unassembled WGS sequence"/>
</dbReference>
<reference evidence="2 3" key="1">
    <citation type="submission" date="2019-07" db="EMBL/GenBank/DDBJ databases">
        <title>Genome sequence of Weissella cibaria GK1.</title>
        <authorList>
            <person name="Choi H.-J."/>
        </authorList>
    </citation>
    <scope>NUCLEOTIDE SEQUENCE [LARGE SCALE GENOMIC DNA]</scope>
    <source>
        <strain evidence="2 3">GK1</strain>
    </source>
</reference>
<gene>
    <name evidence="2" type="ORF">FO435_10450</name>
</gene>
<dbReference type="RefSeq" id="WP_145464518.1">
    <property type="nucleotide sequence ID" value="NZ_VNHC01000002.1"/>
</dbReference>
<feature type="domain" description="Polysaccharide pyruvyl transferase" evidence="1">
    <location>
        <begin position="13"/>
        <end position="296"/>
    </location>
</feature>
<comment type="caution">
    <text evidence="2">The sequence shown here is derived from an EMBL/GenBank/DDBJ whole genome shotgun (WGS) entry which is preliminary data.</text>
</comment>
<dbReference type="GO" id="GO:0016740">
    <property type="term" value="F:transferase activity"/>
    <property type="evidence" value="ECO:0007669"/>
    <property type="project" value="UniProtKB-KW"/>
</dbReference>
<organism evidence="2 3">
    <name type="scientific">Weissella cibaria</name>
    <dbReference type="NCBI Taxonomy" id="137591"/>
    <lineage>
        <taxon>Bacteria</taxon>
        <taxon>Bacillati</taxon>
        <taxon>Bacillota</taxon>
        <taxon>Bacilli</taxon>
        <taxon>Lactobacillales</taxon>
        <taxon>Lactobacillaceae</taxon>
        <taxon>Weissella</taxon>
    </lineage>
</organism>
<evidence type="ECO:0000313" key="2">
    <source>
        <dbReference type="EMBL" id="TVV28268.1"/>
    </source>
</evidence>
<evidence type="ECO:0000313" key="3">
    <source>
        <dbReference type="Proteomes" id="UP000320012"/>
    </source>
</evidence>
<dbReference type="AlphaFoldDB" id="A0A9Q8JLF9"/>
<dbReference type="InterPro" id="IPR007345">
    <property type="entry name" value="Polysacch_pyruvyl_Trfase"/>
</dbReference>
<accession>A0A9Q8JLF9</accession>
<dbReference type="Pfam" id="PF04230">
    <property type="entry name" value="PS_pyruv_trans"/>
    <property type="match status" value="1"/>
</dbReference>
<name>A0A9Q8JLF9_9LACO</name>